<dbReference type="EMBL" id="MU393512">
    <property type="protein sequence ID" value="KAI4863090.1"/>
    <property type="molecule type" value="Genomic_DNA"/>
</dbReference>
<protein>
    <submittedName>
        <fullName evidence="1">Uncharacterized protein</fullName>
    </submittedName>
</protein>
<gene>
    <name evidence="1" type="ORF">F4820DRAFT_389874</name>
</gene>
<comment type="caution">
    <text evidence="1">The sequence shown here is derived from an EMBL/GenBank/DDBJ whole genome shotgun (WGS) entry which is preliminary data.</text>
</comment>
<accession>A0ACB9YWM1</accession>
<reference evidence="1 2" key="1">
    <citation type="journal article" date="2022" name="New Phytol.">
        <title>Ecological generalism drives hyperdiversity of secondary metabolite gene clusters in xylarialean endophytes.</title>
        <authorList>
            <person name="Franco M.E.E."/>
            <person name="Wisecaver J.H."/>
            <person name="Arnold A.E."/>
            <person name="Ju Y.M."/>
            <person name="Slot J.C."/>
            <person name="Ahrendt S."/>
            <person name="Moore L.P."/>
            <person name="Eastman K.E."/>
            <person name="Scott K."/>
            <person name="Konkel Z."/>
            <person name="Mondo S.J."/>
            <person name="Kuo A."/>
            <person name="Hayes R.D."/>
            <person name="Haridas S."/>
            <person name="Andreopoulos B."/>
            <person name="Riley R."/>
            <person name="LaButti K."/>
            <person name="Pangilinan J."/>
            <person name="Lipzen A."/>
            <person name="Amirebrahimi M."/>
            <person name="Yan J."/>
            <person name="Adam C."/>
            <person name="Keymanesh K."/>
            <person name="Ng V."/>
            <person name="Louie K."/>
            <person name="Northen T."/>
            <person name="Drula E."/>
            <person name="Henrissat B."/>
            <person name="Hsieh H.M."/>
            <person name="Youens-Clark K."/>
            <person name="Lutzoni F."/>
            <person name="Miadlikowska J."/>
            <person name="Eastwood D.C."/>
            <person name="Hamelin R.C."/>
            <person name="Grigoriev I.V."/>
            <person name="U'Ren J.M."/>
        </authorList>
    </citation>
    <scope>NUCLEOTIDE SEQUENCE [LARGE SCALE GENOMIC DNA]</scope>
    <source>
        <strain evidence="1 2">CBS 119005</strain>
    </source>
</reference>
<dbReference type="Proteomes" id="UP001497700">
    <property type="component" value="Unassembled WGS sequence"/>
</dbReference>
<keyword evidence="2" id="KW-1185">Reference proteome</keyword>
<name>A0ACB9YWM1_9PEZI</name>
<evidence type="ECO:0000313" key="2">
    <source>
        <dbReference type="Proteomes" id="UP001497700"/>
    </source>
</evidence>
<proteinExistence type="predicted"/>
<organism evidence="1 2">
    <name type="scientific">Hypoxylon rubiginosum</name>
    <dbReference type="NCBI Taxonomy" id="110542"/>
    <lineage>
        <taxon>Eukaryota</taxon>
        <taxon>Fungi</taxon>
        <taxon>Dikarya</taxon>
        <taxon>Ascomycota</taxon>
        <taxon>Pezizomycotina</taxon>
        <taxon>Sordariomycetes</taxon>
        <taxon>Xylariomycetidae</taxon>
        <taxon>Xylariales</taxon>
        <taxon>Hypoxylaceae</taxon>
        <taxon>Hypoxylon</taxon>
    </lineage>
</organism>
<evidence type="ECO:0000313" key="1">
    <source>
        <dbReference type="EMBL" id="KAI4863090.1"/>
    </source>
</evidence>
<sequence length="395" mass="43611">MATVVDTYAQRLTTGIVVTCLALSVLSFGLRIYARRASAAKLWWDDYWMSLPMLICIAMSTNDFVGLVNGSGQHQADLDRDTVEAFMKNLYFYMIFWSIGVFGVKVGILIFYWRVFHTRSFRMSALAVGGFSLLVFLTNLFTFIFQCTPIESFWKGRHEECINQVAFYLASAIINVVGDVAVLALPLPIVWRLHTSRSKKWSLSFLFLLGAFVCIASIFRIVGVYEIDATDFTYSNLAGGLWSTVEVEIGFICANLPAIRPIVFKWFKVGSSAAVYGSSSAGPRQYGISSKGATRSGHVILRSRNQESDLLDSDTEALTRQAKEDGITPTNTRGGGETPQGQTFGLSEIVVKTDIGVSIDSKQSELHDGEPNHFVKITAPLGTVDLPGAGKDYYK</sequence>